<reference evidence="3 4" key="1">
    <citation type="submission" date="2020-10" db="EMBL/GenBank/DDBJ databases">
        <title>Ramlibacter sp. HM2 16S ribosomal RNA gene Genome sequencing and assembly.</title>
        <authorList>
            <person name="Kang M."/>
        </authorList>
    </citation>
    <scope>NUCLEOTIDE SEQUENCE [LARGE SCALE GENOMIC DNA]</scope>
    <source>
        <strain evidence="3 4">HM2</strain>
    </source>
</reference>
<dbReference type="Gene3D" id="3.90.220.20">
    <property type="entry name" value="DNA methylase specificity domains"/>
    <property type="match status" value="2"/>
</dbReference>
<evidence type="ECO:0000313" key="4">
    <source>
        <dbReference type="Proteomes" id="UP000806285"/>
    </source>
</evidence>
<keyword evidence="1" id="KW-0680">Restriction system</keyword>
<evidence type="ECO:0000256" key="1">
    <source>
        <dbReference type="ARBA" id="ARBA00022747"/>
    </source>
</evidence>
<dbReference type="RefSeq" id="WP_193678656.1">
    <property type="nucleotide sequence ID" value="NZ_JADDIV010000006.1"/>
</dbReference>
<dbReference type="SUPFAM" id="SSF116734">
    <property type="entry name" value="DNA methylase specificity domain"/>
    <property type="match status" value="2"/>
</dbReference>
<organism evidence="3 4">
    <name type="scientific">Ramlibacter pallidus</name>
    <dbReference type="NCBI Taxonomy" id="2780087"/>
    <lineage>
        <taxon>Bacteria</taxon>
        <taxon>Pseudomonadati</taxon>
        <taxon>Pseudomonadota</taxon>
        <taxon>Betaproteobacteria</taxon>
        <taxon>Burkholderiales</taxon>
        <taxon>Comamonadaceae</taxon>
        <taxon>Ramlibacter</taxon>
    </lineage>
</organism>
<dbReference type="InterPro" id="IPR044946">
    <property type="entry name" value="Restrct_endonuc_typeI_TRD_sf"/>
</dbReference>
<dbReference type="InterPro" id="IPR052021">
    <property type="entry name" value="Type-I_RS_S_subunit"/>
</dbReference>
<accession>A0ABR9S920</accession>
<keyword evidence="4" id="KW-1185">Reference proteome</keyword>
<evidence type="ECO:0000313" key="3">
    <source>
        <dbReference type="EMBL" id="MBE7370033.1"/>
    </source>
</evidence>
<dbReference type="PANTHER" id="PTHR30408">
    <property type="entry name" value="TYPE-1 RESTRICTION ENZYME ECOKI SPECIFICITY PROTEIN"/>
    <property type="match status" value="1"/>
</dbReference>
<dbReference type="EMBL" id="JADDIV010000006">
    <property type="protein sequence ID" value="MBE7370033.1"/>
    <property type="molecule type" value="Genomic_DNA"/>
</dbReference>
<protein>
    <recommendedName>
        <fullName evidence="5">Restriction endonuclease subunit S</fullName>
    </recommendedName>
</protein>
<comment type="caution">
    <text evidence="3">The sequence shown here is derived from an EMBL/GenBank/DDBJ whole genome shotgun (WGS) entry which is preliminary data.</text>
</comment>
<proteinExistence type="predicted"/>
<sequence length="462" mass="51418">MTMAVWSILEAPNLGKAERWDAEFFSPSNLALSAQLGRHNPVRIDTFADVTDGIHASPEWVNEGGVAYLSAKCVREHAIDPTGAGRISKTQDAANPRTRARKGDVIITSVGTIGNAAVVEDWMLPANMDRHLAIIRIRDPKEIDPYYLATFLNSEFGRFQSIRESTGNVQLNLFIDKIKGMRVPVARRFQALSQDVQEACAELRTAKSYYPEAQEELLARLGWVHLQRAPELTYLCSFSTLEGARRHDAEFFHPSARRFALQIAQKGGARIRDFCKRPNRGVQPSLTEDGDVLVIDSKAVRPQGVQPAPGERATRAFYDAVPNAKARVKRNDVLLNSTGRGTLGRAACYHFKDPAICDNHVAILRPDPAVCLPDYLALFLNSPPGIQQSEQFQTGSSGQLEIYPEHIEEFLVFLPKKKDGGIDLEWQEKLASKVQQSTKAQAHAKKRLDSAKRALEARLRQS</sequence>
<keyword evidence="2" id="KW-0238">DNA-binding</keyword>
<dbReference type="PANTHER" id="PTHR30408:SF12">
    <property type="entry name" value="TYPE I RESTRICTION ENZYME MJAVIII SPECIFICITY SUBUNIT"/>
    <property type="match status" value="1"/>
</dbReference>
<name>A0ABR9S920_9BURK</name>
<evidence type="ECO:0008006" key="5">
    <source>
        <dbReference type="Google" id="ProtNLM"/>
    </source>
</evidence>
<dbReference type="Proteomes" id="UP000806285">
    <property type="component" value="Unassembled WGS sequence"/>
</dbReference>
<evidence type="ECO:0000256" key="2">
    <source>
        <dbReference type="ARBA" id="ARBA00023125"/>
    </source>
</evidence>
<gene>
    <name evidence="3" type="ORF">IM787_20900</name>
</gene>